<feature type="compositionally biased region" description="Gly residues" evidence="1">
    <location>
        <begin position="323"/>
        <end position="337"/>
    </location>
</feature>
<name>A0A9D1FN61_9FIRM</name>
<proteinExistence type="predicted"/>
<feature type="region of interest" description="Disordered" evidence="1">
    <location>
        <begin position="300"/>
        <end position="357"/>
    </location>
</feature>
<comment type="caution">
    <text evidence="2">The sequence shown here is derived from an EMBL/GenBank/DDBJ whole genome shotgun (WGS) entry which is preliminary data.</text>
</comment>
<protein>
    <submittedName>
        <fullName evidence="2">Uncharacterized protein</fullName>
    </submittedName>
</protein>
<organism evidence="2 3">
    <name type="scientific">Candidatus Merdivicinus excrementipullorum</name>
    <dbReference type="NCBI Taxonomy" id="2840867"/>
    <lineage>
        <taxon>Bacteria</taxon>
        <taxon>Bacillati</taxon>
        <taxon>Bacillota</taxon>
        <taxon>Clostridia</taxon>
        <taxon>Eubacteriales</taxon>
        <taxon>Oscillospiraceae</taxon>
        <taxon>Oscillospiraceae incertae sedis</taxon>
        <taxon>Candidatus Merdivicinus</taxon>
    </lineage>
</organism>
<accession>A0A9D1FN61</accession>
<dbReference type="AlphaFoldDB" id="A0A9D1FN61"/>
<dbReference type="EMBL" id="DVJP01000049">
    <property type="protein sequence ID" value="HIS76619.1"/>
    <property type="molecule type" value="Genomic_DNA"/>
</dbReference>
<evidence type="ECO:0000313" key="2">
    <source>
        <dbReference type="EMBL" id="HIS76619.1"/>
    </source>
</evidence>
<evidence type="ECO:0000256" key="1">
    <source>
        <dbReference type="SAM" id="MobiDB-lite"/>
    </source>
</evidence>
<reference evidence="2" key="1">
    <citation type="submission" date="2020-10" db="EMBL/GenBank/DDBJ databases">
        <authorList>
            <person name="Gilroy R."/>
        </authorList>
    </citation>
    <scope>NUCLEOTIDE SEQUENCE</scope>
    <source>
        <strain evidence="2">CHK199-13235</strain>
    </source>
</reference>
<feature type="compositionally biased region" description="Basic and acidic residues" evidence="1">
    <location>
        <begin position="32"/>
        <end position="49"/>
    </location>
</feature>
<sequence>MKERLRELDVPDDSGEEKRLEQGGSGEISGDTDERLLSSSPEKYKSADEMTEYGRDIAENTKQDLMAQHREQMGEENVKRLEAHDTRGQVEVLDYQAFRDRFPNAQPGVIGLYHDGKVYAVNGHQDMVNHTVTHETTHLCSHKENTFTENQDGSKQHLYASGLLRVETNVDPDGVRHVSVSNRALNEGLTEMYTMRELASRGDWQAANAYQAYSPQRGYCSRLEGILDPGKLEDAYYGGRLDGLKGNVERLTGDPGAFDRISLNLSALDNPEQAAAAREALENDFMAMTEARFAELSGEEGAPAGFGASEITGGTAADIPSGETGGIGGDLGAGGDTGGRDGDSGDTGDETGNDDDE</sequence>
<feature type="region of interest" description="Disordered" evidence="1">
    <location>
        <begin position="1"/>
        <end position="49"/>
    </location>
</feature>
<reference evidence="2" key="2">
    <citation type="journal article" date="2021" name="PeerJ">
        <title>Extensive microbial diversity within the chicken gut microbiome revealed by metagenomics and culture.</title>
        <authorList>
            <person name="Gilroy R."/>
            <person name="Ravi A."/>
            <person name="Getino M."/>
            <person name="Pursley I."/>
            <person name="Horton D.L."/>
            <person name="Alikhan N.F."/>
            <person name="Baker D."/>
            <person name="Gharbi K."/>
            <person name="Hall N."/>
            <person name="Watson M."/>
            <person name="Adriaenssens E.M."/>
            <person name="Foster-Nyarko E."/>
            <person name="Jarju S."/>
            <person name="Secka A."/>
            <person name="Antonio M."/>
            <person name="Oren A."/>
            <person name="Chaudhuri R.R."/>
            <person name="La Ragione R."/>
            <person name="Hildebrand F."/>
            <person name="Pallen M.J."/>
        </authorList>
    </citation>
    <scope>NUCLEOTIDE SEQUENCE</scope>
    <source>
        <strain evidence="2">CHK199-13235</strain>
    </source>
</reference>
<gene>
    <name evidence="2" type="ORF">IAB51_07390</name>
</gene>
<evidence type="ECO:0000313" key="3">
    <source>
        <dbReference type="Proteomes" id="UP000824002"/>
    </source>
</evidence>
<dbReference type="Proteomes" id="UP000824002">
    <property type="component" value="Unassembled WGS sequence"/>
</dbReference>
<feature type="compositionally biased region" description="Acidic residues" evidence="1">
    <location>
        <begin position="344"/>
        <end position="357"/>
    </location>
</feature>